<dbReference type="PANTHER" id="PTHR30589:SF0">
    <property type="entry name" value="PHOSPHATIDYLGLYCEROL--PROLIPOPROTEIN DIACYLGLYCERYL TRANSFERASE"/>
    <property type="match status" value="1"/>
</dbReference>
<reference evidence="8 9" key="1">
    <citation type="journal article" date="2016" name="Nat. Commun.">
        <title>Thousands of microbial genomes shed light on interconnected biogeochemical processes in an aquifer system.</title>
        <authorList>
            <person name="Anantharaman K."/>
            <person name="Brown C.T."/>
            <person name="Hug L.A."/>
            <person name="Sharon I."/>
            <person name="Castelle C.J."/>
            <person name="Probst A.J."/>
            <person name="Thomas B.C."/>
            <person name="Singh A."/>
            <person name="Wilkins M.J."/>
            <person name="Karaoz U."/>
            <person name="Brodie E.L."/>
            <person name="Williams K.H."/>
            <person name="Hubbard S.S."/>
            <person name="Banfield J.F."/>
        </authorList>
    </citation>
    <scope>NUCLEOTIDE SEQUENCE [LARGE SCALE GENOMIC DNA]</scope>
</reference>
<name>A0A1F5KEX0_9BACT</name>
<evidence type="ECO:0000313" key="8">
    <source>
        <dbReference type="EMBL" id="OGE39325.1"/>
    </source>
</evidence>
<dbReference type="PANTHER" id="PTHR30589">
    <property type="entry name" value="PROLIPOPROTEIN DIACYLGLYCERYL TRANSFERASE"/>
    <property type="match status" value="1"/>
</dbReference>
<accession>A0A1F5KEX0</accession>
<dbReference type="AlphaFoldDB" id="A0A1F5KEX0"/>
<feature type="transmembrane region" description="Helical" evidence="7">
    <location>
        <begin position="12"/>
        <end position="33"/>
    </location>
</feature>
<dbReference type="GO" id="GO:0005886">
    <property type="term" value="C:plasma membrane"/>
    <property type="evidence" value="ECO:0007669"/>
    <property type="project" value="InterPro"/>
</dbReference>
<evidence type="ECO:0008006" key="10">
    <source>
        <dbReference type="Google" id="ProtNLM"/>
    </source>
</evidence>
<dbReference type="EMBL" id="MFDE01000002">
    <property type="protein sequence ID" value="OGE39325.1"/>
    <property type="molecule type" value="Genomic_DNA"/>
</dbReference>
<keyword evidence="2" id="KW-1003">Cell membrane</keyword>
<organism evidence="8 9">
    <name type="scientific">Candidatus Daviesbacteria bacterium RIFCSPHIGHO2_12_FULL_37_11</name>
    <dbReference type="NCBI Taxonomy" id="1797777"/>
    <lineage>
        <taxon>Bacteria</taxon>
        <taxon>Candidatus Daviesiibacteriota</taxon>
    </lineage>
</organism>
<feature type="transmembrane region" description="Helical" evidence="7">
    <location>
        <begin position="45"/>
        <end position="67"/>
    </location>
</feature>
<feature type="transmembrane region" description="Helical" evidence="7">
    <location>
        <begin position="217"/>
        <end position="234"/>
    </location>
</feature>
<keyword evidence="6 7" id="KW-0472">Membrane</keyword>
<keyword evidence="5 7" id="KW-1133">Transmembrane helix</keyword>
<evidence type="ECO:0000256" key="5">
    <source>
        <dbReference type="ARBA" id="ARBA00022989"/>
    </source>
</evidence>
<evidence type="ECO:0000256" key="2">
    <source>
        <dbReference type="ARBA" id="ARBA00022475"/>
    </source>
</evidence>
<comment type="similarity">
    <text evidence="1">Belongs to the Lgt family.</text>
</comment>
<dbReference type="GO" id="GO:0008961">
    <property type="term" value="F:phosphatidylglycerol-prolipoprotein diacylglyceryl transferase activity"/>
    <property type="evidence" value="ECO:0007669"/>
    <property type="project" value="InterPro"/>
</dbReference>
<keyword evidence="3" id="KW-0808">Transferase</keyword>
<feature type="transmembrane region" description="Helical" evidence="7">
    <location>
        <begin position="161"/>
        <end position="179"/>
    </location>
</feature>
<evidence type="ECO:0000256" key="1">
    <source>
        <dbReference type="ARBA" id="ARBA00007150"/>
    </source>
</evidence>
<dbReference type="InterPro" id="IPR001640">
    <property type="entry name" value="Lgt"/>
</dbReference>
<evidence type="ECO:0000256" key="4">
    <source>
        <dbReference type="ARBA" id="ARBA00022692"/>
    </source>
</evidence>
<evidence type="ECO:0000256" key="7">
    <source>
        <dbReference type="SAM" id="Phobius"/>
    </source>
</evidence>
<evidence type="ECO:0000256" key="6">
    <source>
        <dbReference type="ARBA" id="ARBA00023136"/>
    </source>
</evidence>
<keyword evidence="4 7" id="KW-0812">Transmembrane</keyword>
<dbReference type="Pfam" id="PF01790">
    <property type="entry name" value="LGT"/>
    <property type="match status" value="1"/>
</dbReference>
<evidence type="ECO:0000256" key="3">
    <source>
        <dbReference type="ARBA" id="ARBA00022679"/>
    </source>
</evidence>
<dbReference type="GO" id="GO:0042158">
    <property type="term" value="P:lipoprotein biosynthetic process"/>
    <property type="evidence" value="ECO:0007669"/>
    <property type="project" value="InterPro"/>
</dbReference>
<feature type="transmembrane region" description="Helical" evidence="7">
    <location>
        <begin position="87"/>
        <end position="105"/>
    </location>
</feature>
<protein>
    <recommendedName>
        <fullName evidence="10">Phosphatidylglycerol--prolipoprotein diacylglyceryl transferase</fullName>
    </recommendedName>
</protein>
<feature type="transmembrane region" description="Helical" evidence="7">
    <location>
        <begin position="117"/>
        <end position="141"/>
    </location>
</feature>
<dbReference type="Proteomes" id="UP000176527">
    <property type="component" value="Unassembled WGS sequence"/>
</dbReference>
<proteinExistence type="inferred from homology"/>
<comment type="caution">
    <text evidence="8">The sequence shown here is derived from an EMBL/GenBank/DDBJ whole genome shotgun (WGS) entry which is preliminary data.</text>
</comment>
<feature type="transmembrane region" description="Helical" evidence="7">
    <location>
        <begin position="191"/>
        <end position="211"/>
    </location>
</feature>
<sequence>MLPVLFSLGPIPISSFGLFLSLGFIYGSFLVWRLSRAWELNEEKILDLIILTFFGGLIGARIFFVLLNFQFFQIDLFKIVLITKYPGISFWGGFLGGWLTLFIFAKRLKFNFLQVADIAAVGFIGALILGDLGCFLGGCGIGRMSSIFLAVPMVGVLGKRFPVQIMEAFFLSVLLLKMWPKATHFHIHGKVLSLTLIYLGLIKFISEFFLALHMGGYFLSAFTSFLGIFFYYQVTKRSIKGDLISAYLNLGLLFTSRGKWNRILAAVHKNWYNFKVKWSLRVKSLSRFLRRARVKLTPKDI</sequence>
<gene>
    <name evidence="8" type="ORF">A3F00_02600</name>
</gene>
<evidence type="ECO:0000313" key="9">
    <source>
        <dbReference type="Proteomes" id="UP000176527"/>
    </source>
</evidence>